<dbReference type="Proteomes" id="UP001529256">
    <property type="component" value="Unassembled WGS sequence"/>
</dbReference>
<name>A0ABT7V0R8_9ACTN</name>
<comment type="caution">
    <text evidence="1">The sequence shown here is derived from an EMBL/GenBank/DDBJ whole genome shotgun (WGS) entry which is preliminary data.</text>
</comment>
<reference evidence="2" key="1">
    <citation type="submission" date="2023-06" db="EMBL/GenBank/DDBJ databases">
        <title>Identification and characterization of horizontal gene transfer across gut microbiota members of farm animals based on homology search.</title>
        <authorList>
            <person name="Zeman M."/>
            <person name="Kubasova T."/>
            <person name="Jahodarova E."/>
            <person name="Nykrynova M."/>
            <person name="Rychlik I."/>
        </authorList>
    </citation>
    <scope>NUCLEOTIDE SEQUENCE [LARGE SCALE GENOMIC DNA]</scope>
    <source>
        <strain evidence="2">153_Feed</strain>
    </source>
</reference>
<evidence type="ECO:0000313" key="1">
    <source>
        <dbReference type="EMBL" id="MDM8270205.1"/>
    </source>
</evidence>
<proteinExistence type="predicted"/>
<organism evidence="1 2">
    <name type="scientific">Thermophilibacter provencensis</name>
    <dbReference type="NCBI Taxonomy" id="1852386"/>
    <lineage>
        <taxon>Bacteria</taxon>
        <taxon>Bacillati</taxon>
        <taxon>Actinomycetota</taxon>
        <taxon>Coriobacteriia</taxon>
        <taxon>Coriobacteriales</taxon>
        <taxon>Atopobiaceae</taxon>
        <taxon>Thermophilibacter</taxon>
    </lineage>
</organism>
<sequence length="365" mass="42273">MDIYSFFNSRDVADYLRGEKHEFTAAEAAYIVYLSDTATLDEKLVAWQEIVDTMPDCPVCHSALDPYFKRDYKSEHQFLREYIFTMKLMLRKFMDGEGCVYMPHEFRFTPETAIRYGRDEHSLWIQEMPDPFSSFDKCVDSLRHDLEGAPEFDRYCIAKRAIDGGDSGYVTLDERFRVLDVTWANHDPSDYDDVDMHLCCAFLELPIPFKRGDIVIDRTARDPRPFVFDYLKFWDSATLAEHGHVLSAERAEKIDRYVANWRAEGSKDDSYMPAMGWSLTPGSLLTAEDPAFLAYDPFGACHNYLDLEYYREPLEGKLRLLEVASRWARGEIDLDFAINNAALVAAEVRAEKLRSEMETEYIGVI</sequence>
<protein>
    <submittedName>
        <fullName evidence="1">Uncharacterized protein</fullName>
    </submittedName>
</protein>
<dbReference type="EMBL" id="JAUDEA010000001">
    <property type="protein sequence ID" value="MDM8270205.1"/>
    <property type="molecule type" value="Genomic_DNA"/>
</dbReference>
<accession>A0ABT7V0R8</accession>
<reference evidence="1 2" key="3">
    <citation type="submission" date="2023-06" db="EMBL/GenBank/DDBJ databases">
        <authorList>
            <person name="Zeman M."/>
            <person name="Kubasova T."/>
            <person name="Jahodarova E."/>
            <person name="Nykrynova M."/>
            <person name="Rychlik I."/>
        </authorList>
    </citation>
    <scope>NUCLEOTIDE SEQUENCE [LARGE SCALE GENOMIC DNA]</scope>
    <source>
        <strain evidence="1 2">153_Feed</strain>
    </source>
</reference>
<evidence type="ECO:0000313" key="2">
    <source>
        <dbReference type="Proteomes" id="UP001529256"/>
    </source>
</evidence>
<gene>
    <name evidence="1" type="ORF">QUW25_00670</name>
</gene>
<keyword evidence="2" id="KW-1185">Reference proteome</keyword>
<reference evidence="1 2" key="2">
    <citation type="submission" date="2023-06" db="EMBL/GenBank/DDBJ databases">
        <title>Identification and characterization of horizontal gene transfer across gut microbiota members of farm animals based on homology search.</title>
        <authorList>
            <person name="Schwarzerova J."/>
            <person name="Nykrynova M."/>
            <person name="Jureckova K."/>
            <person name="Cejkova D."/>
            <person name="Rychlik I."/>
        </authorList>
    </citation>
    <scope>NUCLEOTIDE SEQUENCE [LARGE SCALE GENOMIC DNA]</scope>
    <source>
        <strain evidence="1 2">153_Feed</strain>
    </source>
</reference>
<dbReference type="RefSeq" id="WP_289510308.1">
    <property type="nucleotide sequence ID" value="NZ_JAUDEA010000001.1"/>
</dbReference>